<dbReference type="GO" id="GO:1905515">
    <property type="term" value="P:non-motile cilium assembly"/>
    <property type="evidence" value="ECO:0007669"/>
    <property type="project" value="TreeGrafter"/>
</dbReference>
<evidence type="ECO:0000313" key="6">
    <source>
        <dbReference type="EMBL" id="KAK2156155.1"/>
    </source>
</evidence>
<evidence type="ECO:0000313" key="7">
    <source>
        <dbReference type="Proteomes" id="UP001208570"/>
    </source>
</evidence>
<keyword evidence="2" id="KW-0963">Cytoplasm</keyword>
<dbReference type="GO" id="GO:0035721">
    <property type="term" value="P:intraciliary retrograde transport"/>
    <property type="evidence" value="ECO:0007669"/>
    <property type="project" value="TreeGrafter"/>
</dbReference>
<dbReference type="GO" id="GO:0061512">
    <property type="term" value="P:protein localization to cilium"/>
    <property type="evidence" value="ECO:0007669"/>
    <property type="project" value="TreeGrafter"/>
</dbReference>
<dbReference type="GO" id="GO:0097730">
    <property type="term" value="C:non-motile cilium"/>
    <property type="evidence" value="ECO:0007669"/>
    <property type="project" value="TreeGrafter"/>
</dbReference>
<keyword evidence="3" id="KW-0853">WD repeat</keyword>
<comment type="caution">
    <text evidence="6">The sequence shown here is derived from an EMBL/GenBank/DDBJ whole genome shotgun (WGS) entry which is preliminary data.</text>
</comment>
<dbReference type="Pfam" id="PF24797">
    <property type="entry name" value="Beta-prop_WDR35_TULP_N"/>
    <property type="match status" value="1"/>
</dbReference>
<dbReference type="Proteomes" id="UP001208570">
    <property type="component" value="Unassembled WGS sequence"/>
</dbReference>
<dbReference type="PANTHER" id="PTHR12764">
    <property type="entry name" value="WD REPEAT DOMAIN-RELATED"/>
    <property type="match status" value="1"/>
</dbReference>
<keyword evidence="7" id="KW-1185">Reference proteome</keyword>
<accession>A0AAD9JPE1</accession>
<dbReference type="PANTHER" id="PTHR12764:SF5">
    <property type="entry name" value="LD29485P"/>
    <property type="match status" value="1"/>
</dbReference>
<comment type="subcellular location">
    <subcellularLocation>
        <location evidence="1">Cytoplasm</location>
    </subcellularLocation>
</comment>
<dbReference type="GO" id="GO:0030991">
    <property type="term" value="C:intraciliary transport particle A"/>
    <property type="evidence" value="ECO:0007669"/>
    <property type="project" value="TreeGrafter"/>
</dbReference>
<dbReference type="AlphaFoldDB" id="A0AAD9JPE1"/>
<organism evidence="6 7">
    <name type="scientific">Paralvinella palmiformis</name>
    <dbReference type="NCBI Taxonomy" id="53620"/>
    <lineage>
        <taxon>Eukaryota</taxon>
        <taxon>Metazoa</taxon>
        <taxon>Spiralia</taxon>
        <taxon>Lophotrochozoa</taxon>
        <taxon>Annelida</taxon>
        <taxon>Polychaeta</taxon>
        <taxon>Sedentaria</taxon>
        <taxon>Canalipalpata</taxon>
        <taxon>Terebellida</taxon>
        <taxon>Terebelliformia</taxon>
        <taxon>Alvinellidae</taxon>
        <taxon>Paralvinella</taxon>
    </lineage>
</organism>
<evidence type="ECO:0000256" key="1">
    <source>
        <dbReference type="ARBA" id="ARBA00004496"/>
    </source>
</evidence>
<name>A0AAD9JPE1_9ANNE</name>
<dbReference type="SUPFAM" id="SSF50978">
    <property type="entry name" value="WD40 repeat-like"/>
    <property type="match status" value="1"/>
</dbReference>
<dbReference type="InterPro" id="IPR039857">
    <property type="entry name" value="Ift122/121"/>
</dbReference>
<proteinExistence type="predicted"/>
<sequence>METGEGLGEKRLDKEAAQELWNLELKVVLVKWNEPYQKLATCDVTGVIFVWIKHEGRWSIELINDRSSQVTDFTWSHDGRMALICYRDGFVLVGSVAGQRYWSSMLNLDSCLITCGAWSHDDQKVLFGTTDGQLIIMSAGGVMLSQITIQETVEVVSMVWACEKFYLSEQDVNTTTTTTSLATSKSTNQLPLLAVSFRTGAIYLVSNYDDLCPKVIHTGLTAHRPRHVDTTRNPRTRSVVSEVIVTHGL</sequence>
<protein>
    <recommendedName>
        <fullName evidence="5">IFT121/TULP4 N-terminal domain-containing protein</fullName>
    </recommendedName>
</protein>
<keyword evidence="4" id="KW-0677">Repeat</keyword>
<dbReference type="GO" id="GO:0005737">
    <property type="term" value="C:cytoplasm"/>
    <property type="evidence" value="ECO:0007669"/>
    <property type="project" value="UniProtKB-SubCell"/>
</dbReference>
<dbReference type="EMBL" id="JAODUP010000220">
    <property type="protein sequence ID" value="KAK2156155.1"/>
    <property type="molecule type" value="Genomic_DNA"/>
</dbReference>
<dbReference type="InterPro" id="IPR036322">
    <property type="entry name" value="WD40_repeat_dom_sf"/>
</dbReference>
<evidence type="ECO:0000256" key="3">
    <source>
        <dbReference type="ARBA" id="ARBA00022574"/>
    </source>
</evidence>
<dbReference type="Gene3D" id="2.130.10.10">
    <property type="entry name" value="YVTN repeat-like/Quinoprotein amine dehydrogenase"/>
    <property type="match status" value="1"/>
</dbReference>
<dbReference type="InterPro" id="IPR015943">
    <property type="entry name" value="WD40/YVTN_repeat-like_dom_sf"/>
</dbReference>
<evidence type="ECO:0000259" key="5">
    <source>
        <dbReference type="Pfam" id="PF24797"/>
    </source>
</evidence>
<feature type="domain" description="IFT121/TULP4 N-terminal" evidence="5">
    <location>
        <begin position="18"/>
        <end position="224"/>
    </location>
</feature>
<reference evidence="6" key="1">
    <citation type="journal article" date="2023" name="Mol. Biol. Evol.">
        <title>Third-Generation Sequencing Reveals the Adaptive Role of the Epigenome in Three Deep-Sea Polychaetes.</title>
        <authorList>
            <person name="Perez M."/>
            <person name="Aroh O."/>
            <person name="Sun Y."/>
            <person name="Lan Y."/>
            <person name="Juniper S.K."/>
            <person name="Young C.R."/>
            <person name="Angers B."/>
            <person name="Qian P.Y."/>
        </authorList>
    </citation>
    <scope>NUCLEOTIDE SEQUENCE</scope>
    <source>
        <strain evidence="6">P08H-3</strain>
    </source>
</reference>
<evidence type="ECO:0000256" key="4">
    <source>
        <dbReference type="ARBA" id="ARBA00022737"/>
    </source>
</evidence>
<evidence type="ECO:0000256" key="2">
    <source>
        <dbReference type="ARBA" id="ARBA00022490"/>
    </source>
</evidence>
<gene>
    <name evidence="6" type="ORF">LSH36_220g03000</name>
</gene>
<dbReference type="InterPro" id="IPR056159">
    <property type="entry name" value="Beta-prop_IFT121_TULP_N"/>
</dbReference>